<dbReference type="Proteomes" id="UP000248544">
    <property type="component" value="Unassembled WGS sequence"/>
</dbReference>
<dbReference type="EMBL" id="POUA01000459">
    <property type="protein sequence ID" value="PZG25447.1"/>
    <property type="molecule type" value="Genomic_DNA"/>
</dbReference>
<evidence type="ECO:0000256" key="1">
    <source>
        <dbReference type="SAM" id="MobiDB-lite"/>
    </source>
</evidence>
<feature type="compositionally biased region" description="Basic and acidic residues" evidence="1">
    <location>
        <begin position="21"/>
        <end position="35"/>
    </location>
</feature>
<gene>
    <name evidence="2" type="ORF">C1I98_34640</name>
</gene>
<keyword evidence="3" id="KW-1185">Reference proteome</keyword>
<evidence type="ECO:0000313" key="3">
    <source>
        <dbReference type="Proteomes" id="UP000248544"/>
    </source>
</evidence>
<reference evidence="2 3" key="1">
    <citation type="submission" date="2018-01" db="EMBL/GenBank/DDBJ databases">
        <title>Draft genome sequence of Sphaerisporangium sp. 7K107.</title>
        <authorList>
            <person name="Sahin N."/>
            <person name="Saygin H."/>
            <person name="Ay H."/>
        </authorList>
    </citation>
    <scope>NUCLEOTIDE SEQUENCE [LARGE SCALE GENOMIC DNA]</scope>
    <source>
        <strain evidence="2 3">7K107</strain>
    </source>
</reference>
<protein>
    <submittedName>
        <fullName evidence="2">Uncharacterized protein</fullName>
    </submittedName>
</protein>
<organism evidence="2 3">
    <name type="scientific">Spongiactinospora gelatinilytica</name>
    <dbReference type="NCBI Taxonomy" id="2666298"/>
    <lineage>
        <taxon>Bacteria</taxon>
        <taxon>Bacillati</taxon>
        <taxon>Actinomycetota</taxon>
        <taxon>Actinomycetes</taxon>
        <taxon>Streptosporangiales</taxon>
        <taxon>Streptosporangiaceae</taxon>
        <taxon>Spongiactinospora</taxon>
    </lineage>
</organism>
<comment type="caution">
    <text evidence="2">The sequence shown here is derived from an EMBL/GenBank/DDBJ whole genome shotgun (WGS) entry which is preliminary data.</text>
</comment>
<proteinExistence type="predicted"/>
<sequence>MSTEDPRGRLRQIDDDLARLRDDLGSGVDGPKDAADDASALSQREEHNALIEALESERARIVRQLGEG</sequence>
<dbReference type="AlphaFoldDB" id="A0A2W2FU31"/>
<name>A0A2W2FU31_9ACTN</name>
<dbReference type="RefSeq" id="WP_111171547.1">
    <property type="nucleotide sequence ID" value="NZ_POUA01000459.1"/>
</dbReference>
<feature type="region of interest" description="Disordered" evidence="1">
    <location>
        <begin position="21"/>
        <end position="42"/>
    </location>
</feature>
<evidence type="ECO:0000313" key="2">
    <source>
        <dbReference type="EMBL" id="PZG25447.1"/>
    </source>
</evidence>
<accession>A0A2W2FU31</accession>